<proteinExistence type="predicted"/>
<dbReference type="Proteomes" id="UP000198551">
    <property type="component" value="Unassembled WGS sequence"/>
</dbReference>
<feature type="transmembrane region" description="Helical" evidence="1">
    <location>
        <begin position="409"/>
        <end position="426"/>
    </location>
</feature>
<reference evidence="3" key="1">
    <citation type="submission" date="2016-06" db="EMBL/GenBank/DDBJ databases">
        <authorList>
            <person name="Varghese N."/>
        </authorList>
    </citation>
    <scope>NUCLEOTIDE SEQUENCE [LARGE SCALE GENOMIC DNA]</scope>
    <source>
        <strain evidence="3">DSM 45555</strain>
    </source>
</reference>
<feature type="transmembrane region" description="Helical" evidence="1">
    <location>
        <begin position="169"/>
        <end position="190"/>
    </location>
</feature>
<feature type="transmembrane region" description="Helical" evidence="1">
    <location>
        <begin position="42"/>
        <end position="61"/>
    </location>
</feature>
<feature type="transmembrane region" description="Helical" evidence="1">
    <location>
        <begin position="115"/>
        <end position="136"/>
    </location>
</feature>
<keyword evidence="1" id="KW-0812">Transmembrane</keyword>
<gene>
    <name evidence="2" type="ORF">GA0070215_11657</name>
</gene>
<organism evidence="2 3">
    <name type="scientific">Micromonospora marina</name>
    <dbReference type="NCBI Taxonomy" id="307120"/>
    <lineage>
        <taxon>Bacteria</taxon>
        <taxon>Bacillati</taxon>
        <taxon>Actinomycetota</taxon>
        <taxon>Actinomycetes</taxon>
        <taxon>Micromonosporales</taxon>
        <taxon>Micromonosporaceae</taxon>
        <taxon>Micromonospora</taxon>
    </lineage>
</organism>
<dbReference type="AlphaFoldDB" id="A0A1C4ZD65"/>
<evidence type="ECO:0000313" key="2">
    <source>
        <dbReference type="EMBL" id="SCF30889.1"/>
    </source>
</evidence>
<evidence type="ECO:0008006" key="4">
    <source>
        <dbReference type="Google" id="ProtNLM"/>
    </source>
</evidence>
<name>A0A1C4ZD65_9ACTN</name>
<feature type="transmembrane region" description="Helical" evidence="1">
    <location>
        <begin position="250"/>
        <end position="268"/>
    </location>
</feature>
<feature type="transmembrane region" description="Helical" evidence="1">
    <location>
        <begin position="372"/>
        <end position="397"/>
    </location>
</feature>
<evidence type="ECO:0000256" key="1">
    <source>
        <dbReference type="SAM" id="Phobius"/>
    </source>
</evidence>
<keyword evidence="3" id="KW-1185">Reference proteome</keyword>
<feature type="transmembrane region" description="Helical" evidence="1">
    <location>
        <begin position="197"/>
        <end position="216"/>
    </location>
</feature>
<feature type="transmembrane region" description="Helical" evidence="1">
    <location>
        <begin position="438"/>
        <end position="456"/>
    </location>
</feature>
<keyword evidence="1" id="KW-1133">Transmembrane helix</keyword>
<keyword evidence="1" id="KW-0472">Membrane</keyword>
<dbReference type="RefSeq" id="WP_091047997.1">
    <property type="nucleotide sequence ID" value="NZ_FMCV01000016.1"/>
</dbReference>
<accession>A0A1C4ZD65</accession>
<protein>
    <recommendedName>
        <fullName evidence="4">Oligosaccharide repeat unit polymerase</fullName>
    </recommendedName>
</protein>
<feature type="transmembrane region" description="Helical" evidence="1">
    <location>
        <begin position="73"/>
        <end position="95"/>
    </location>
</feature>
<dbReference type="EMBL" id="FMCV01000016">
    <property type="protein sequence ID" value="SCF30889.1"/>
    <property type="molecule type" value="Genomic_DNA"/>
</dbReference>
<sequence length="458" mass="49562">MAPVQARHATAPLQGLSWDDGAERRDWPTGRESRGRRRAGEWAPLAVALFWMLATFGAFWLSDLSDRVPNPEMLCAFVLGAVGLFALGYSAQILLNRPGRTTTTPPAQTTWVRRLVFLGAGYTVALSLLRLSALGATGPQDILNGLRDPAAGYLHKLDAYEQGIGQGDALVSLLTFLGVLGTVLAPLLVVYWRQLSAAARVAGIVGLSFDAAYYLYTGTLKGLGDTAILSAAGLLVVITAPRHSLTRRRAAVVIGGVIAAVFVGYLAFNQAARAESFGTSDLTRPSPALVDLVGPRAADGLTATAFYPTHGYLGLAYNLQEPFVWSQGLGGAPAIRLFLQETFGVDTSAHPSYPERTEYATGWPSDQYWSTIYPWLASDLTFPGAALFMAVVGWFFARVWLDVTRTRRILPLLIFAQLWILILYLPANNQLGMSPESVFGLITLLILYRASASRLVRV</sequence>
<evidence type="ECO:0000313" key="3">
    <source>
        <dbReference type="Proteomes" id="UP000198551"/>
    </source>
</evidence>
<feature type="transmembrane region" description="Helical" evidence="1">
    <location>
        <begin position="222"/>
        <end position="238"/>
    </location>
</feature>